<keyword evidence="3" id="KW-1185">Reference proteome</keyword>
<dbReference type="EMBL" id="JARJLG010000321">
    <property type="protein sequence ID" value="KAJ7717245.1"/>
    <property type="molecule type" value="Genomic_DNA"/>
</dbReference>
<feature type="compositionally biased region" description="Polar residues" evidence="1">
    <location>
        <begin position="130"/>
        <end position="139"/>
    </location>
</feature>
<dbReference type="Proteomes" id="UP001215280">
    <property type="component" value="Unassembled WGS sequence"/>
</dbReference>
<protein>
    <submittedName>
        <fullName evidence="2">Uncharacterized protein</fullName>
    </submittedName>
</protein>
<sequence>MCCVPLDKPRSKLPHSYLDSVRPPRPAVQTPAPNLELSILPRHGVGTSNAYATPPVHHPYSVRTGPLTWSSRRSRPPHGSVSERQRCADPHPQATGREASPYRNERRLPSGIRATETAGDIPRRHAPKAATSTRAQSPSRVLRPPSGCPRAGCREPAIAMYVTFYLCDVA</sequence>
<evidence type="ECO:0000256" key="1">
    <source>
        <dbReference type="SAM" id="MobiDB-lite"/>
    </source>
</evidence>
<gene>
    <name evidence="2" type="ORF">DFH07DRAFT_861492</name>
</gene>
<organism evidence="2 3">
    <name type="scientific">Mycena maculata</name>
    <dbReference type="NCBI Taxonomy" id="230809"/>
    <lineage>
        <taxon>Eukaryota</taxon>
        <taxon>Fungi</taxon>
        <taxon>Dikarya</taxon>
        <taxon>Basidiomycota</taxon>
        <taxon>Agaricomycotina</taxon>
        <taxon>Agaricomycetes</taxon>
        <taxon>Agaricomycetidae</taxon>
        <taxon>Agaricales</taxon>
        <taxon>Marasmiineae</taxon>
        <taxon>Mycenaceae</taxon>
        <taxon>Mycena</taxon>
    </lineage>
</organism>
<comment type="caution">
    <text evidence="2">The sequence shown here is derived from an EMBL/GenBank/DDBJ whole genome shotgun (WGS) entry which is preliminary data.</text>
</comment>
<dbReference type="AlphaFoldDB" id="A0AAD7HC09"/>
<feature type="region of interest" description="Disordered" evidence="1">
    <location>
        <begin position="48"/>
        <end position="149"/>
    </location>
</feature>
<proteinExistence type="predicted"/>
<reference evidence="2" key="1">
    <citation type="submission" date="2023-03" db="EMBL/GenBank/DDBJ databases">
        <title>Massive genome expansion in bonnet fungi (Mycena s.s.) driven by repeated elements and novel gene families across ecological guilds.</title>
        <authorList>
            <consortium name="Lawrence Berkeley National Laboratory"/>
            <person name="Harder C.B."/>
            <person name="Miyauchi S."/>
            <person name="Viragh M."/>
            <person name="Kuo A."/>
            <person name="Thoen E."/>
            <person name="Andreopoulos B."/>
            <person name="Lu D."/>
            <person name="Skrede I."/>
            <person name="Drula E."/>
            <person name="Henrissat B."/>
            <person name="Morin E."/>
            <person name="Kohler A."/>
            <person name="Barry K."/>
            <person name="LaButti K."/>
            <person name="Morin E."/>
            <person name="Salamov A."/>
            <person name="Lipzen A."/>
            <person name="Mereny Z."/>
            <person name="Hegedus B."/>
            <person name="Baldrian P."/>
            <person name="Stursova M."/>
            <person name="Weitz H."/>
            <person name="Taylor A."/>
            <person name="Grigoriev I.V."/>
            <person name="Nagy L.G."/>
            <person name="Martin F."/>
            <person name="Kauserud H."/>
        </authorList>
    </citation>
    <scope>NUCLEOTIDE SEQUENCE</scope>
    <source>
        <strain evidence="2">CBHHK188m</strain>
    </source>
</reference>
<name>A0AAD7HC09_9AGAR</name>
<accession>A0AAD7HC09</accession>
<evidence type="ECO:0000313" key="3">
    <source>
        <dbReference type="Proteomes" id="UP001215280"/>
    </source>
</evidence>
<evidence type="ECO:0000313" key="2">
    <source>
        <dbReference type="EMBL" id="KAJ7717245.1"/>
    </source>
</evidence>